<name>A0A7R8ULK0_HERIL</name>
<keyword evidence="1" id="KW-0732">Signal</keyword>
<keyword evidence="4" id="KW-1185">Reference proteome</keyword>
<evidence type="ECO:0000256" key="1">
    <source>
        <dbReference type="SAM" id="SignalP"/>
    </source>
</evidence>
<sequence length="125" mass="13487">MKIIIASAVILCLVAVVRGACTCSSGCEKPAAYTPGSSGRPDCSKYAEGKQFPNNNDPTKYWKCQSKEAVSLSCETSYLYQSSTGECVCYANWVWEPLSDPEYLLPEPEGCDETAGNCNCACNSK</sequence>
<dbReference type="GO" id="GO:0008061">
    <property type="term" value="F:chitin binding"/>
    <property type="evidence" value="ECO:0007669"/>
    <property type="project" value="InterPro"/>
</dbReference>
<dbReference type="SUPFAM" id="SSF57625">
    <property type="entry name" value="Invertebrate chitin-binding proteins"/>
    <property type="match status" value="1"/>
</dbReference>
<evidence type="ECO:0000313" key="3">
    <source>
        <dbReference type="EMBL" id="CAD7082267.1"/>
    </source>
</evidence>
<dbReference type="InParanoid" id="A0A7R8ULK0"/>
<organism evidence="3 4">
    <name type="scientific">Hermetia illucens</name>
    <name type="common">Black soldier fly</name>
    <dbReference type="NCBI Taxonomy" id="343691"/>
    <lineage>
        <taxon>Eukaryota</taxon>
        <taxon>Metazoa</taxon>
        <taxon>Ecdysozoa</taxon>
        <taxon>Arthropoda</taxon>
        <taxon>Hexapoda</taxon>
        <taxon>Insecta</taxon>
        <taxon>Pterygota</taxon>
        <taxon>Neoptera</taxon>
        <taxon>Endopterygota</taxon>
        <taxon>Diptera</taxon>
        <taxon>Brachycera</taxon>
        <taxon>Stratiomyomorpha</taxon>
        <taxon>Stratiomyidae</taxon>
        <taxon>Hermetiinae</taxon>
        <taxon>Hermetia</taxon>
    </lineage>
</organism>
<dbReference type="AlphaFoldDB" id="A0A7R8ULK0"/>
<gene>
    <name evidence="3" type="ORF">HERILL_LOCUS5316</name>
</gene>
<feature type="chain" id="PRO_5030532636" description="Chitin-binding type-2 domain-containing protein" evidence="1">
    <location>
        <begin position="20"/>
        <end position="125"/>
    </location>
</feature>
<dbReference type="Proteomes" id="UP000594454">
    <property type="component" value="Chromosome 2"/>
</dbReference>
<dbReference type="GO" id="GO:0005576">
    <property type="term" value="C:extracellular region"/>
    <property type="evidence" value="ECO:0007669"/>
    <property type="project" value="InterPro"/>
</dbReference>
<proteinExistence type="predicted"/>
<dbReference type="PROSITE" id="PS50940">
    <property type="entry name" value="CHIT_BIND_II"/>
    <property type="match status" value="1"/>
</dbReference>
<dbReference type="OrthoDB" id="7913749at2759"/>
<feature type="domain" description="Chitin-binding type-2" evidence="2">
    <location>
        <begin position="40"/>
        <end position="87"/>
    </location>
</feature>
<dbReference type="InterPro" id="IPR002557">
    <property type="entry name" value="Chitin-bd_dom"/>
</dbReference>
<dbReference type="EMBL" id="LR899010">
    <property type="protein sequence ID" value="CAD7082267.1"/>
    <property type="molecule type" value="Genomic_DNA"/>
</dbReference>
<evidence type="ECO:0000313" key="4">
    <source>
        <dbReference type="Proteomes" id="UP000594454"/>
    </source>
</evidence>
<evidence type="ECO:0000259" key="2">
    <source>
        <dbReference type="PROSITE" id="PS50940"/>
    </source>
</evidence>
<protein>
    <recommendedName>
        <fullName evidence="2">Chitin-binding type-2 domain-containing protein</fullName>
    </recommendedName>
</protein>
<dbReference type="InterPro" id="IPR036508">
    <property type="entry name" value="Chitin-bd_dom_sf"/>
</dbReference>
<feature type="signal peptide" evidence="1">
    <location>
        <begin position="1"/>
        <end position="19"/>
    </location>
</feature>
<reference evidence="3 4" key="1">
    <citation type="submission" date="2020-11" db="EMBL/GenBank/DDBJ databases">
        <authorList>
            <person name="Wallbank WR R."/>
            <person name="Pardo Diaz C."/>
            <person name="Kozak K."/>
            <person name="Martin S."/>
            <person name="Jiggins C."/>
            <person name="Moest M."/>
            <person name="Warren A I."/>
            <person name="Generalovic N T."/>
            <person name="Byers J.R.P. K."/>
            <person name="Montejo-Kovacevich G."/>
            <person name="Yen C E."/>
        </authorList>
    </citation>
    <scope>NUCLEOTIDE SEQUENCE [LARGE SCALE GENOMIC DNA]</scope>
</reference>
<accession>A0A7R8ULK0</accession>